<dbReference type="GO" id="GO:0003993">
    <property type="term" value="F:acid phosphatase activity"/>
    <property type="evidence" value="ECO:0007669"/>
    <property type="project" value="TreeGrafter"/>
</dbReference>
<dbReference type="PANTHER" id="PTHR20963">
    <property type="entry name" value="MULTIPLE INOSITOL POLYPHOSPHATE PHOSPHATASE-RELATED"/>
    <property type="match status" value="1"/>
</dbReference>
<dbReference type="InterPro" id="IPR029033">
    <property type="entry name" value="His_PPase_superfam"/>
</dbReference>
<dbReference type="Gene3D" id="3.40.50.1240">
    <property type="entry name" value="Phosphoglycerate mutase-like"/>
    <property type="match status" value="1"/>
</dbReference>
<dbReference type="SUPFAM" id="SSF53254">
    <property type="entry name" value="Phosphoglycerate mutase-like"/>
    <property type="match status" value="1"/>
</dbReference>
<keyword evidence="1" id="KW-0378">Hydrolase</keyword>
<keyword evidence="5" id="KW-0812">Transmembrane</keyword>
<evidence type="ECO:0000313" key="7">
    <source>
        <dbReference type="Proteomes" id="UP000803884"/>
    </source>
</evidence>
<evidence type="ECO:0000256" key="2">
    <source>
        <dbReference type="ARBA" id="ARBA00023180"/>
    </source>
</evidence>
<accession>A0AB34KKK7</accession>
<evidence type="ECO:0008006" key="8">
    <source>
        <dbReference type="Google" id="ProtNLM"/>
    </source>
</evidence>
<keyword evidence="7" id="KW-1185">Reference proteome</keyword>
<reference evidence="6 7" key="1">
    <citation type="journal article" date="2020" name="Microbiol. Resour. Announc.">
        <title>Draft Genome Sequence of a Cladosporium Species Isolated from the Mesophotic Ascidian Didemnum maculosum.</title>
        <authorList>
            <person name="Gioti A."/>
            <person name="Siaperas R."/>
            <person name="Nikolaivits E."/>
            <person name="Le Goff G."/>
            <person name="Ouazzani J."/>
            <person name="Kotoulas G."/>
            <person name="Topakas E."/>
        </authorList>
    </citation>
    <scope>NUCLEOTIDE SEQUENCE [LARGE SCALE GENOMIC DNA]</scope>
    <source>
        <strain evidence="6 7">TM138-S3</strain>
    </source>
</reference>
<feature type="disulfide bond" evidence="4">
    <location>
        <begin position="293"/>
        <end position="306"/>
    </location>
</feature>
<dbReference type="PIRSF" id="PIRSF000894">
    <property type="entry name" value="Acid_phosphatase"/>
    <property type="match status" value="1"/>
</dbReference>
<sequence length="511" mass="56612">MTVWLYILSGLVAICTVILYAGLLPFEGIAYHMLWCSRFCHNDHTSTAQPTKDPNSSWDQLYHLGGNSPWIPKTSGIISSNVSAPENCRVDQVHMLSRHAERYPTVKAGLRMLNLYHRIAKHDHSLNGSLSFANEWNFLTQDPARHYENLVSTGPYAGTLEAFATGVKLRTRYIDLLEAALARGKVSFWASGSDRVEETARYFGAGFFGLDWERHARLQVIPETSDLGADTLTPGDTCLDYANDVNDFGHAYGARMLSEFRGTYIPAIASRLAEENPSLTFSEDEVYAMQEICGFETLAKGSSPWCDVFTHDEWESFEYARDVLHYYRAGPGNPYGATIGWLYLNATANLLRSGPEAGELFLSFVHDGDITPFLTALSLLPQTPHLPSTQPLRNRTWRTSDVVPMGGRVLLERLACPAPVACWDNAPFYPNHVYCEPPRDELSVRVNVNDGIVAIPGCEGGAGGSCPLEEFLERVERRGREVGDFGEQVGDFAAVCGLGEDAPDGITFLHQ</sequence>
<dbReference type="CDD" id="cd07061">
    <property type="entry name" value="HP_HAP_like"/>
    <property type="match status" value="1"/>
</dbReference>
<dbReference type="RefSeq" id="XP_069226954.1">
    <property type="nucleotide sequence ID" value="XM_069375716.1"/>
</dbReference>
<keyword evidence="2" id="KW-0325">Glycoprotein</keyword>
<dbReference type="InterPro" id="IPR016274">
    <property type="entry name" value="Histidine_acid_Pase_euk"/>
</dbReference>
<keyword evidence="5" id="KW-1133">Transmembrane helix</keyword>
<feature type="active site" description="Nucleophile" evidence="3">
    <location>
        <position position="99"/>
    </location>
</feature>
<comment type="caution">
    <text evidence="6">The sequence shown here is derived from an EMBL/GenBank/DDBJ whole genome shotgun (WGS) entry which is preliminary data.</text>
</comment>
<organism evidence="6 7">
    <name type="scientific">Cladosporium halotolerans</name>
    <dbReference type="NCBI Taxonomy" id="1052096"/>
    <lineage>
        <taxon>Eukaryota</taxon>
        <taxon>Fungi</taxon>
        <taxon>Dikarya</taxon>
        <taxon>Ascomycota</taxon>
        <taxon>Pezizomycotina</taxon>
        <taxon>Dothideomycetes</taxon>
        <taxon>Dothideomycetidae</taxon>
        <taxon>Cladosporiales</taxon>
        <taxon>Cladosporiaceae</taxon>
        <taxon>Cladosporium</taxon>
    </lineage>
</organism>
<protein>
    <recommendedName>
        <fullName evidence="8">3-phytase</fullName>
    </recommendedName>
</protein>
<dbReference type="GO" id="GO:0009277">
    <property type="term" value="C:fungal-type cell wall"/>
    <property type="evidence" value="ECO:0007669"/>
    <property type="project" value="TreeGrafter"/>
</dbReference>
<dbReference type="GeneID" id="96008554"/>
<evidence type="ECO:0000256" key="5">
    <source>
        <dbReference type="SAM" id="Phobius"/>
    </source>
</evidence>
<dbReference type="Proteomes" id="UP000803884">
    <property type="component" value="Unassembled WGS sequence"/>
</dbReference>
<proteinExistence type="predicted"/>
<dbReference type="EMBL" id="JAAQHG020000031">
    <property type="protein sequence ID" value="KAL1583848.1"/>
    <property type="molecule type" value="Genomic_DNA"/>
</dbReference>
<feature type="disulfide bond" evidence="4">
    <location>
        <begin position="458"/>
        <end position="466"/>
    </location>
</feature>
<feature type="disulfide bond" evidence="4">
    <location>
        <begin position="88"/>
        <end position="416"/>
    </location>
</feature>
<dbReference type="PANTHER" id="PTHR20963:SF18">
    <property type="entry name" value="ACID PHOSPHATASE PHO11-RELATED"/>
    <property type="match status" value="1"/>
</dbReference>
<dbReference type="AlphaFoldDB" id="A0AB34KKK7"/>
<evidence type="ECO:0000256" key="1">
    <source>
        <dbReference type="ARBA" id="ARBA00022801"/>
    </source>
</evidence>
<feature type="active site" description="Proton donor" evidence="3">
    <location>
        <position position="367"/>
    </location>
</feature>
<dbReference type="Pfam" id="PF00328">
    <property type="entry name" value="His_Phos_2"/>
    <property type="match status" value="1"/>
</dbReference>
<gene>
    <name evidence="6" type="ORF">WHR41_07111</name>
</gene>
<dbReference type="InterPro" id="IPR000560">
    <property type="entry name" value="His_Pase_clade-2"/>
</dbReference>
<evidence type="ECO:0000256" key="3">
    <source>
        <dbReference type="PIRSR" id="PIRSR000894-1"/>
    </source>
</evidence>
<keyword evidence="4" id="KW-1015">Disulfide bond</keyword>
<feature type="transmembrane region" description="Helical" evidence="5">
    <location>
        <begin position="6"/>
        <end position="26"/>
    </location>
</feature>
<evidence type="ECO:0000256" key="4">
    <source>
        <dbReference type="PIRSR" id="PIRSR000894-2"/>
    </source>
</evidence>
<keyword evidence="5" id="KW-0472">Membrane</keyword>
<evidence type="ECO:0000313" key="6">
    <source>
        <dbReference type="EMBL" id="KAL1583848.1"/>
    </source>
</evidence>
<name>A0AB34KKK7_9PEZI</name>